<dbReference type="InterPro" id="IPR050479">
    <property type="entry name" value="CYP11_CYP27_families"/>
</dbReference>
<evidence type="ECO:0000256" key="12">
    <source>
        <dbReference type="RuleBase" id="RU000461"/>
    </source>
</evidence>
<dbReference type="PANTHER" id="PTHR24279:SF120">
    <property type="entry name" value="CYTOCHROME P450"/>
    <property type="match status" value="1"/>
</dbReference>
<evidence type="ECO:0000256" key="5">
    <source>
        <dbReference type="ARBA" id="ARBA00010617"/>
    </source>
</evidence>
<dbReference type="PANTHER" id="PTHR24279">
    <property type="entry name" value="CYTOCHROME P450"/>
    <property type="match status" value="1"/>
</dbReference>
<evidence type="ECO:0000256" key="11">
    <source>
        <dbReference type="PIRSR" id="PIRSR602403-1"/>
    </source>
</evidence>
<evidence type="ECO:0000256" key="3">
    <source>
        <dbReference type="ARBA" id="ARBA00004174"/>
    </source>
</evidence>
<proteinExistence type="inferred from homology"/>
<name>A0A8J2QL63_9NEOP</name>
<keyword evidence="9 11" id="KW-0408">Iron</keyword>
<evidence type="ECO:0000313" key="14">
    <source>
        <dbReference type="Proteomes" id="UP000789524"/>
    </source>
</evidence>
<dbReference type="GO" id="GO:0020037">
    <property type="term" value="F:heme binding"/>
    <property type="evidence" value="ECO:0007669"/>
    <property type="project" value="InterPro"/>
</dbReference>
<gene>
    <name evidence="13" type="ORF">DCHRY22_LOCUS4239</name>
</gene>
<dbReference type="GO" id="GO:0004497">
    <property type="term" value="F:monooxygenase activity"/>
    <property type="evidence" value="ECO:0007669"/>
    <property type="project" value="UniProtKB-KW"/>
</dbReference>
<dbReference type="InterPro" id="IPR001128">
    <property type="entry name" value="Cyt_P450"/>
</dbReference>
<dbReference type="GO" id="GO:0005789">
    <property type="term" value="C:endoplasmic reticulum membrane"/>
    <property type="evidence" value="ECO:0007669"/>
    <property type="project" value="UniProtKB-SubCell"/>
</dbReference>
<comment type="caution">
    <text evidence="13">The sequence shown here is derived from an EMBL/GenBank/DDBJ whole genome shotgun (WGS) entry which is preliminary data.</text>
</comment>
<comment type="similarity">
    <text evidence="5 12">Belongs to the cytochrome P450 family.</text>
</comment>
<evidence type="ECO:0000256" key="6">
    <source>
        <dbReference type="ARBA" id="ARBA00022617"/>
    </source>
</evidence>
<comment type="subcellular location">
    <subcellularLocation>
        <location evidence="4">Endoplasmic reticulum membrane</location>
        <topology evidence="4">Peripheral membrane protein</topology>
    </subcellularLocation>
    <subcellularLocation>
        <location evidence="3">Microsome membrane</location>
        <topology evidence="3">Peripheral membrane protein</topology>
    </subcellularLocation>
</comment>
<dbReference type="OrthoDB" id="3945418at2759"/>
<dbReference type="Pfam" id="PF00067">
    <property type="entry name" value="p450"/>
    <property type="match status" value="1"/>
</dbReference>
<evidence type="ECO:0000313" key="13">
    <source>
        <dbReference type="EMBL" id="CAG9562982.1"/>
    </source>
</evidence>
<dbReference type="AlphaFoldDB" id="A0A8J2QL63"/>
<keyword evidence="14" id="KW-1185">Reference proteome</keyword>
<accession>A0A8J2QL63</accession>
<dbReference type="InterPro" id="IPR017972">
    <property type="entry name" value="Cyt_P450_CS"/>
</dbReference>
<keyword evidence="7 11" id="KW-0479">Metal-binding</keyword>
<evidence type="ECO:0000256" key="4">
    <source>
        <dbReference type="ARBA" id="ARBA00004406"/>
    </source>
</evidence>
<dbReference type="GO" id="GO:0005506">
    <property type="term" value="F:iron ion binding"/>
    <property type="evidence" value="ECO:0007669"/>
    <property type="project" value="InterPro"/>
</dbReference>
<evidence type="ECO:0000256" key="2">
    <source>
        <dbReference type="ARBA" id="ARBA00003690"/>
    </source>
</evidence>
<comment type="function">
    <text evidence="2">May be involved in the metabolism of insect hormones and in the breakdown of synthetic insecticides.</text>
</comment>
<dbReference type="Gene3D" id="1.10.630.10">
    <property type="entry name" value="Cytochrome P450"/>
    <property type="match status" value="1"/>
</dbReference>
<comment type="cofactor">
    <cofactor evidence="1 11">
        <name>heme</name>
        <dbReference type="ChEBI" id="CHEBI:30413"/>
    </cofactor>
</comment>
<evidence type="ECO:0000256" key="7">
    <source>
        <dbReference type="ARBA" id="ARBA00022723"/>
    </source>
</evidence>
<reference evidence="13" key="1">
    <citation type="submission" date="2021-09" db="EMBL/GenBank/DDBJ databases">
        <authorList>
            <person name="Martin H S."/>
        </authorList>
    </citation>
    <scope>NUCLEOTIDE SEQUENCE</scope>
</reference>
<sequence>MASLRVNNNIKGDREKGVLEKLIDIDKRIAVILAGDTLFGGVDTMNIFFGHQLLSMMESHFPRPSEFLPERWLVDKNDPLYFGQAHPFAYTPFGFGARSCIGRRIADLELETLLTKMIENFHVEWFAPHPKFKFSTLNYMAPPYNFIFNDIK</sequence>
<dbReference type="InterPro" id="IPR036396">
    <property type="entry name" value="Cyt_P450_sf"/>
</dbReference>
<keyword evidence="8 12" id="KW-0560">Oxidoreductase</keyword>
<evidence type="ECO:0000256" key="1">
    <source>
        <dbReference type="ARBA" id="ARBA00001971"/>
    </source>
</evidence>
<feature type="binding site" description="axial binding residue" evidence="11">
    <location>
        <position position="100"/>
    </location>
    <ligand>
        <name>heme</name>
        <dbReference type="ChEBI" id="CHEBI:30413"/>
    </ligand>
    <ligandPart>
        <name>Fe</name>
        <dbReference type="ChEBI" id="CHEBI:18248"/>
    </ligandPart>
</feature>
<evidence type="ECO:0000256" key="8">
    <source>
        <dbReference type="ARBA" id="ARBA00023002"/>
    </source>
</evidence>
<dbReference type="Proteomes" id="UP000789524">
    <property type="component" value="Unassembled WGS sequence"/>
</dbReference>
<evidence type="ECO:0000256" key="10">
    <source>
        <dbReference type="ARBA" id="ARBA00023033"/>
    </source>
</evidence>
<keyword evidence="6 11" id="KW-0349">Heme</keyword>
<evidence type="ECO:0000256" key="9">
    <source>
        <dbReference type="ARBA" id="ARBA00023004"/>
    </source>
</evidence>
<dbReference type="GO" id="GO:0016705">
    <property type="term" value="F:oxidoreductase activity, acting on paired donors, with incorporation or reduction of molecular oxygen"/>
    <property type="evidence" value="ECO:0007669"/>
    <property type="project" value="InterPro"/>
</dbReference>
<dbReference type="SUPFAM" id="SSF48264">
    <property type="entry name" value="Cytochrome P450"/>
    <property type="match status" value="1"/>
</dbReference>
<keyword evidence="10 12" id="KW-0503">Monooxygenase</keyword>
<protein>
    <submittedName>
        <fullName evidence="13">(African queen) hypothetical protein</fullName>
    </submittedName>
</protein>
<dbReference type="PRINTS" id="PR00465">
    <property type="entry name" value="EP450IV"/>
</dbReference>
<dbReference type="EMBL" id="CAKASE010000049">
    <property type="protein sequence ID" value="CAG9562982.1"/>
    <property type="molecule type" value="Genomic_DNA"/>
</dbReference>
<organism evidence="13 14">
    <name type="scientific">Danaus chrysippus</name>
    <name type="common">African queen</name>
    <dbReference type="NCBI Taxonomy" id="151541"/>
    <lineage>
        <taxon>Eukaryota</taxon>
        <taxon>Metazoa</taxon>
        <taxon>Ecdysozoa</taxon>
        <taxon>Arthropoda</taxon>
        <taxon>Hexapoda</taxon>
        <taxon>Insecta</taxon>
        <taxon>Pterygota</taxon>
        <taxon>Neoptera</taxon>
        <taxon>Endopterygota</taxon>
        <taxon>Lepidoptera</taxon>
        <taxon>Glossata</taxon>
        <taxon>Ditrysia</taxon>
        <taxon>Papilionoidea</taxon>
        <taxon>Nymphalidae</taxon>
        <taxon>Danainae</taxon>
        <taxon>Danaini</taxon>
        <taxon>Danaina</taxon>
        <taxon>Danaus</taxon>
        <taxon>Anosia</taxon>
    </lineage>
</organism>
<dbReference type="PROSITE" id="PS00086">
    <property type="entry name" value="CYTOCHROME_P450"/>
    <property type="match status" value="1"/>
</dbReference>
<dbReference type="InterPro" id="IPR002403">
    <property type="entry name" value="Cyt_P450_E_grp-IV"/>
</dbReference>